<feature type="binding site" evidence="6 8">
    <location>
        <begin position="186"/>
        <end position="187"/>
    </location>
    <ligand>
        <name>substrate</name>
    </ligand>
</feature>
<dbReference type="SMART" id="SM00855">
    <property type="entry name" value="PGAM"/>
    <property type="match status" value="1"/>
</dbReference>
<evidence type="ECO:0000256" key="2">
    <source>
        <dbReference type="ARBA" id="ARBA00006717"/>
    </source>
</evidence>
<evidence type="ECO:0000256" key="6">
    <source>
        <dbReference type="HAMAP-Rule" id="MF_01039"/>
    </source>
</evidence>
<dbReference type="AlphaFoldDB" id="A0A1G7Q2D8"/>
<dbReference type="RefSeq" id="WP_091770330.1">
    <property type="nucleotide sequence ID" value="NZ_FNBT01000008.1"/>
</dbReference>
<feature type="active site" description="Tele-phosphohistidine intermediate" evidence="6 7">
    <location>
        <position position="12"/>
    </location>
</feature>
<keyword evidence="12" id="KW-1185">Reference proteome</keyword>
<dbReference type="UniPathway" id="UPA00109">
    <property type="reaction ID" value="UER00186"/>
</dbReference>
<accession>A0A1G7Q2D8</accession>
<feature type="site" description="Transition state stabilizer" evidence="6 9">
    <location>
        <position position="185"/>
    </location>
</feature>
<dbReference type="SUPFAM" id="SSF53254">
    <property type="entry name" value="Phosphoglycerate mutase-like"/>
    <property type="match status" value="1"/>
</dbReference>
<dbReference type="HAMAP" id="MF_01039">
    <property type="entry name" value="PGAM_GpmA"/>
    <property type="match status" value="1"/>
</dbReference>
<comment type="function">
    <text evidence="6 10">Catalyzes the interconversion of 2-phosphoglycerate and 3-phosphoglycerate.</text>
</comment>
<dbReference type="Proteomes" id="UP000199406">
    <property type="component" value="Unassembled WGS sequence"/>
</dbReference>
<evidence type="ECO:0000256" key="4">
    <source>
        <dbReference type="ARBA" id="ARBA00023152"/>
    </source>
</evidence>
<dbReference type="Gene3D" id="3.40.50.1240">
    <property type="entry name" value="Phosphoglycerate mutase-like"/>
    <property type="match status" value="1"/>
</dbReference>
<comment type="similarity">
    <text evidence="2 6">Belongs to the phosphoglycerate mutase family. BPG-dependent PGAM subfamily.</text>
</comment>
<sequence length="251" mass="27797">MTSTGTLVLLRHGESEWNKANLFTGWVDVPLTDKGRQEAARGGRLLAEQGLLPDVSHTSLLRRAIMTAELALHEADRQWIPVQRSWRLNERHYGALQGKDKAATLAEYGEEQFMTWRRSYDTPPPPIEPGSEFAQDGDARYSFLPPEARPATECLADVVVRMLPYWYDAIVPDLRQGKTVLVAAHGNSLRALVKHLDGLGNDEVVGLNIPTGVPLRYDLDDDLRPVTKGGQYLDPDAAAAAIEAVKNQGKH</sequence>
<feature type="binding site" evidence="6 8">
    <location>
        <position position="101"/>
    </location>
    <ligand>
        <name>substrate</name>
    </ligand>
</feature>
<dbReference type="InterPro" id="IPR013078">
    <property type="entry name" value="His_Pase_superF_clade-1"/>
</dbReference>
<dbReference type="GO" id="GO:0006094">
    <property type="term" value="P:gluconeogenesis"/>
    <property type="evidence" value="ECO:0007669"/>
    <property type="project" value="UniProtKB-UniRule"/>
</dbReference>
<keyword evidence="3 6" id="KW-0312">Gluconeogenesis</keyword>
<dbReference type="EMBL" id="FNBT01000008">
    <property type="protein sequence ID" value="SDF92633.1"/>
    <property type="molecule type" value="Genomic_DNA"/>
</dbReference>
<gene>
    <name evidence="6" type="primary">gpmA</name>
    <name evidence="11" type="ORF">SAMN05660662_3877</name>
</gene>
<dbReference type="NCBIfam" id="NF010713">
    <property type="entry name" value="PRK14115.1"/>
    <property type="match status" value="1"/>
</dbReference>
<dbReference type="NCBIfam" id="TIGR01258">
    <property type="entry name" value="pgm_1"/>
    <property type="match status" value="1"/>
</dbReference>
<dbReference type="FunFam" id="3.40.50.1240:FF:000003">
    <property type="entry name" value="2,3-bisphosphoglycerate-dependent phosphoglycerate mutase"/>
    <property type="match status" value="1"/>
</dbReference>
<dbReference type="InterPro" id="IPR029033">
    <property type="entry name" value="His_PPase_superfam"/>
</dbReference>
<evidence type="ECO:0000256" key="1">
    <source>
        <dbReference type="ARBA" id="ARBA00000380"/>
    </source>
</evidence>
<evidence type="ECO:0000313" key="11">
    <source>
        <dbReference type="EMBL" id="SDF92633.1"/>
    </source>
</evidence>
<dbReference type="PROSITE" id="PS00175">
    <property type="entry name" value="PG_MUTASE"/>
    <property type="match status" value="1"/>
</dbReference>
<name>A0A1G7Q2D8_9ACTN</name>
<dbReference type="Pfam" id="PF00300">
    <property type="entry name" value="His_Phos_1"/>
    <property type="match status" value="1"/>
</dbReference>
<evidence type="ECO:0000256" key="5">
    <source>
        <dbReference type="ARBA" id="ARBA00023235"/>
    </source>
</evidence>
<feature type="binding site" evidence="6 8">
    <location>
        <begin position="24"/>
        <end position="25"/>
    </location>
    <ligand>
        <name>substrate</name>
    </ligand>
</feature>
<comment type="catalytic activity">
    <reaction evidence="1 6 10">
        <text>(2R)-2-phosphoglycerate = (2R)-3-phosphoglycerate</text>
        <dbReference type="Rhea" id="RHEA:15901"/>
        <dbReference type="ChEBI" id="CHEBI:58272"/>
        <dbReference type="ChEBI" id="CHEBI:58289"/>
        <dbReference type="EC" id="5.4.2.11"/>
    </reaction>
</comment>
<dbReference type="InterPro" id="IPR001345">
    <property type="entry name" value="PG/BPGM_mutase_AS"/>
</dbReference>
<dbReference type="OrthoDB" id="9781415at2"/>
<reference evidence="12" key="1">
    <citation type="submission" date="2016-10" db="EMBL/GenBank/DDBJ databases">
        <authorList>
            <person name="Varghese N."/>
            <person name="Submissions S."/>
        </authorList>
    </citation>
    <scope>NUCLEOTIDE SEQUENCE [LARGE SCALE GENOMIC DNA]</scope>
    <source>
        <strain evidence="12">DSM 44268</strain>
    </source>
</reference>
<feature type="active site" description="Proton donor/acceptor" evidence="6 7">
    <location>
        <position position="90"/>
    </location>
</feature>
<feature type="binding site" evidence="6 8">
    <location>
        <begin position="117"/>
        <end position="118"/>
    </location>
    <ligand>
        <name>substrate</name>
    </ligand>
</feature>
<dbReference type="PANTHER" id="PTHR11931">
    <property type="entry name" value="PHOSPHOGLYCERATE MUTASE"/>
    <property type="match status" value="1"/>
</dbReference>
<comment type="pathway">
    <text evidence="6 10">Carbohydrate degradation; glycolysis; pyruvate from D-glyceraldehyde 3-phosphate: step 3/5.</text>
</comment>
<dbReference type="NCBIfam" id="NF010718">
    <property type="entry name" value="PRK14120.1"/>
    <property type="match status" value="1"/>
</dbReference>
<evidence type="ECO:0000256" key="7">
    <source>
        <dbReference type="PIRSR" id="PIRSR613078-1"/>
    </source>
</evidence>
<feature type="binding site" evidence="6 8">
    <location>
        <begin position="11"/>
        <end position="18"/>
    </location>
    <ligand>
        <name>substrate</name>
    </ligand>
</feature>
<dbReference type="CDD" id="cd07067">
    <property type="entry name" value="HP_PGM_like"/>
    <property type="match status" value="1"/>
</dbReference>
<dbReference type="PIRSF" id="PIRSF000709">
    <property type="entry name" value="6PFK_2-Ptase"/>
    <property type="match status" value="1"/>
</dbReference>
<dbReference type="GO" id="GO:0004619">
    <property type="term" value="F:phosphoglycerate mutase activity"/>
    <property type="evidence" value="ECO:0007669"/>
    <property type="project" value="UniProtKB-UniRule"/>
</dbReference>
<evidence type="ECO:0000256" key="3">
    <source>
        <dbReference type="ARBA" id="ARBA00022432"/>
    </source>
</evidence>
<keyword evidence="5 6" id="KW-0413">Isomerase</keyword>
<evidence type="ECO:0000256" key="9">
    <source>
        <dbReference type="PIRSR" id="PIRSR613078-3"/>
    </source>
</evidence>
<dbReference type="InterPro" id="IPR005952">
    <property type="entry name" value="Phosphogly_mut1"/>
</dbReference>
<proteinExistence type="inferred from homology"/>
<dbReference type="STRING" id="1550231.SAMN05660662_3877"/>
<keyword evidence="4 6" id="KW-0324">Glycolysis</keyword>
<dbReference type="EC" id="5.4.2.11" evidence="6 10"/>
<evidence type="ECO:0000256" key="10">
    <source>
        <dbReference type="RuleBase" id="RU004512"/>
    </source>
</evidence>
<feature type="binding site" evidence="6 8">
    <location>
        <begin position="90"/>
        <end position="93"/>
    </location>
    <ligand>
        <name>substrate</name>
    </ligand>
</feature>
<dbReference type="GO" id="GO:0006096">
    <property type="term" value="P:glycolytic process"/>
    <property type="evidence" value="ECO:0007669"/>
    <property type="project" value="UniProtKB-UniRule"/>
</dbReference>
<organism evidence="11 12">
    <name type="scientific">Blastococcus aurantiacus</name>
    <dbReference type="NCBI Taxonomy" id="1550231"/>
    <lineage>
        <taxon>Bacteria</taxon>
        <taxon>Bacillati</taxon>
        <taxon>Actinomycetota</taxon>
        <taxon>Actinomycetes</taxon>
        <taxon>Geodermatophilales</taxon>
        <taxon>Geodermatophilaceae</taxon>
        <taxon>Blastococcus</taxon>
    </lineage>
</organism>
<evidence type="ECO:0000256" key="8">
    <source>
        <dbReference type="PIRSR" id="PIRSR613078-2"/>
    </source>
</evidence>
<evidence type="ECO:0000313" key="12">
    <source>
        <dbReference type="Proteomes" id="UP000199406"/>
    </source>
</evidence>
<feature type="binding site" evidence="6 8">
    <location>
        <position position="63"/>
    </location>
    <ligand>
        <name>substrate</name>
    </ligand>
</feature>
<protein>
    <recommendedName>
        <fullName evidence="6 10">2,3-bisphosphoglycerate-dependent phosphoglycerate mutase</fullName>
        <shortName evidence="6">BPG-dependent PGAM</shortName>
        <shortName evidence="6">PGAM</shortName>
        <shortName evidence="6">Phosphoglyceromutase</shortName>
        <shortName evidence="6">dPGM</shortName>
        <ecNumber evidence="6 10">5.4.2.11</ecNumber>
    </recommendedName>
</protein>